<feature type="domain" description="SP-RING-type" evidence="6">
    <location>
        <begin position="443"/>
        <end position="537"/>
    </location>
</feature>
<evidence type="ECO:0000256" key="4">
    <source>
        <dbReference type="PROSITE-ProRule" id="PRU00452"/>
    </source>
</evidence>
<dbReference type="PROSITE" id="PS51044">
    <property type="entry name" value="ZF_SP_RING"/>
    <property type="match status" value="1"/>
</dbReference>
<feature type="compositionally biased region" description="Polar residues" evidence="5">
    <location>
        <begin position="176"/>
        <end position="198"/>
    </location>
</feature>
<keyword evidence="8" id="KW-1185">Reference proteome</keyword>
<dbReference type="PANTHER" id="PTHR10782:SF4">
    <property type="entry name" value="TONALLI, ISOFORM E"/>
    <property type="match status" value="1"/>
</dbReference>
<organism evidence="7 8">
    <name type="scientific">Cladophialophora bantiana (strain ATCC 10958 / CBS 173.52 / CDC B-1940 / NIH 8579)</name>
    <name type="common">Xylohypha bantiana</name>
    <dbReference type="NCBI Taxonomy" id="1442370"/>
    <lineage>
        <taxon>Eukaryota</taxon>
        <taxon>Fungi</taxon>
        <taxon>Dikarya</taxon>
        <taxon>Ascomycota</taxon>
        <taxon>Pezizomycotina</taxon>
        <taxon>Eurotiomycetes</taxon>
        <taxon>Chaetothyriomycetidae</taxon>
        <taxon>Chaetothyriales</taxon>
        <taxon>Herpotrichiellaceae</taxon>
        <taxon>Cladophialophora</taxon>
    </lineage>
</organism>
<evidence type="ECO:0000313" key="7">
    <source>
        <dbReference type="EMBL" id="KIW89024.1"/>
    </source>
</evidence>
<feature type="region of interest" description="Disordered" evidence="5">
    <location>
        <begin position="70"/>
        <end position="114"/>
    </location>
</feature>
<evidence type="ECO:0000256" key="1">
    <source>
        <dbReference type="ARBA" id="ARBA00022723"/>
    </source>
</evidence>
<evidence type="ECO:0000259" key="6">
    <source>
        <dbReference type="PROSITE" id="PS51044"/>
    </source>
</evidence>
<feature type="compositionally biased region" description="Polar residues" evidence="5">
    <location>
        <begin position="81"/>
        <end position="93"/>
    </location>
</feature>
<dbReference type="GO" id="GO:0008270">
    <property type="term" value="F:zinc ion binding"/>
    <property type="evidence" value="ECO:0007669"/>
    <property type="project" value="UniProtKB-KW"/>
</dbReference>
<dbReference type="InterPro" id="IPR004181">
    <property type="entry name" value="Znf_MIZ"/>
</dbReference>
<keyword evidence="3" id="KW-0862">Zinc</keyword>
<reference evidence="7" key="1">
    <citation type="submission" date="2015-01" db="EMBL/GenBank/DDBJ databases">
        <title>The Genome Sequence of Cladophialophora bantiana CBS 173.52.</title>
        <authorList>
            <consortium name="The Broad Institute Genomics Platform"/>
            <person name="Cuomo C."/>
            <person name="de Hoog S."/>
            <person name="Gorbushina A."/>
            <person name="Stielow B."/>
            <person name="Teixiera M."/>
            <person name="Abouelleil A."/>
            <person name="Chapman S.B."/>
            <person name="Priest M."/>
            <person name="Young S.K."/>
            <person name="Wortman J."/>
            <person name="Nusbaum C."/>
            <person name="Birren B."/>
        </authorList>
    </citation>
    <scope>NUCLEOTIDE SEQUENCE [LARGE SCALE GENOMIC DNA]</scope>
    <source>
        <strain evidence="7">CBS 173.52</strain>
    </source>
</reference>
<evidence type="ECO:0000256" key="3">
    <source>
        <dbReference type="ARBA" id="ARBA00022833"/>
    </source>
</evidence>
<dbReference type="GO" id="GO:0000785">
    <property type="term" value="C:chromatin"/>
    <property type="evidence" value="ECO:0007669"/>
    <property type="project" value="TreeGrafter"/>
</dbReference>
<dbReference type="VEuPathDB" id="FungiDB:Z519_10509"/>
<feature type="compositionally biased region" description="Polar residues" evidence="5">
    <location>
        <begin position="153"/>
        <end position="164"/>
    </location>
</feature>
<keyword evidence="2 4" id="KW-0863">Zinc-finger</keyword>
<feature type="compositionally biased region" description="Low complexity" evidence="5">
    <location>
        <begin position="165"/>
        <end position="175"/>
    </location>
</feature>
<dbReference type="PANTHER" id="PTHR10782">
    <property type="entry name" value="ZINC FINGER MIZ DOMAIN-CONTAINING PROTEIN"/>
    <property type="match status" value="1"/>
</dbReference>
<feature type="region of interest" description="Disordered" evidence="5">
    <location>
        <begin position="142"/>
        <end position="198"/>
    </location>
</feature>
<accession>A0A0D2HWV7</accession>
<keyword evidence="1" id="KW-0479">Metal-binding</keyword>
<dbReference type="RefSeq" id="XP_016615693.1">
    <property type="nucleotide sequence ID" value="XM_016768225.1"/>
</dbReference>
<protein>
    <recommendedName>
        <fullName evidence="6">SP-RING-type domain-containing protein</fullName>
    </recommendedName>
</protein>
<evidence type="ECO:0000256" key="2">
    <source>
        <dbReference type="ARBA" id="ARBA00022771"/>
    </source>
</evidence>
<name>A0A0D2HWV7_CLAB1</name>
<dbReference type="OrthoDB" id="27975at2759"/>
<dbReference type="GO" id="GO:0061665">
    <property type="term" value="F:SUMO ligase activity"/>
    <property type="evidence" value="ECO:0007669"/>
    <property type="project" value="TreeGrafter"/>
</dbReference>
<dbReference type="InterPro" id="IPR013083">
    <property type="entry name" value="Znf_RING/FYVE/PHD"/>
</dbReference>
<proteinExistence type="predicted"/>
<dbReference type="Pfam" id="PF02891">
    <property type="entry name" value="zf-MIZ"/>
    <property type="match status" value="1"/>
</dbReference>
<gene>
    <name evidence="7" type="ORF">Z519_10509</name>
</gene>
<dbReference type="AlphaFoldDB" id="A0A0D2HWV7"/>
<dbReference type="GeneID" id="27703437"/>
<dbReference type="Gene3D" id="3.30.40.10">
    <property type="entry name" value="Zinc/RING finger domain, C3HC4 (zinc finger)"/>
    <property type="match status" value="1"/>
</dbReference>
<feature type="compositionally biased region" description="Low complexity" evidence="5">
    <location>
        <begin position="142"/>
        <end position="151"/>
    </location>
</feature>
<dbReference type="GO" id="GO:0016925">
    <property type="term" value="P:protein sumoylation"/>
    <property type="evidence" value="ECO:0007669"/>
    <property type="project" value="TreeGrafter"/>
</dbReference>
<evidence type="ECO:0000313" key="8">
    <source>
        <dbReference type="Proteomes" id="UP000053789"/>
    </source>
</evidence>
<dbReference type="HOGENOM" id="CLU_450537_0_0_1"/>
<dbReference type="Proteomes" id="UP000053789">
    <property type="component" value="Unassembled WGS sequence"/>
</dbReference>
<evidence type="ECO:0000256" key="5">
    <source>
        <dbReference type="SAM" id="MobiDB-lite"/>
    </source>
</evidence>
<dbReference type="EMBL" id="KN846997">
    <property type="protein sequence ID" value="KIW89024.1"/>
    <property type="molecule type" value="Genomic_DNA"/>
</dbReference>
<sequence>MQKALFYHLHHEGANNPGRFNQALRLFEQEIEDLDSSSTSNISEAARKWGSKYSQVCEANFAALQMPAGGDHGGCRPAPQAASTHMPNQTYRTPSHHLDSAPSNPGPSPMLHRGTVQPVTAVGIQEIASAWQARQTVQSQQPLASAQLPQPRSKLQSASQAPQCSSLNSSTTSMSAAVQQPDSAAQPSQLAPRTTASQCTPVQIASAASHSQLSTPSDPPSAAHIHSPEYRRIDEFNGNASNTPCYEFVEALIVAQECIHADSALVYWNVHISQDHWARRAASLPAAGQFGPRERDVSNDNVQFRLRSIAVQADGGGKVTPTPSDFHVQPTKWPIGLAVSINGDYGVEFKRSKAPNGAHLATDVTDLLKEGDNEVVVGAYFTPQEERSRCVYLMAVEVICVANHDKIANYDKMKSMPTRIPKADVIGAITESLKSKRDRTEVVDLTISQSAINIDLMDPLTSVIWTTPVRGRECRHQECFDLEAFLFRRTDGVNKGSLASPDRWKCPICEGYAPPNMLVIDEFLLEVRKTLEKDRQWQAQAIDVKEDGTWEPKFPPTNPRNQARDMSATERSIGSLQSALRAVTQAPTASRAIGTDSRSIIVIDDD</sequence>